<gene>
    <name evidence="3" type="ORF">ElyMa_000357300</name>
</gene>
<evidence type="ECO:0000313" key="3">
    <source>
        <dbReference type="EMBL" id="GFR71631.1"/>
    </source>
</evidence>
<accession>A0AAV4FGW5</accession>
<keyword evidence="2" id="KW-0472">Membrane</keyword>
<keyword evidence="4" id="KW-1185">Reference proteome</keyword>
<dbReference type="EMBL" id="BMAT01000715">
    <property type="protein sequence ID" value="GFR71631.1"/>
    <property type="molecule type" value="Genomic_DNA"/>
</dbReference>
<feature type="transmembrane region" description="Helical" evidence="2">
    <location>
        <begin position="64"/>
        <end position="84"/>
    </location>
</feature>
<evidence type="ECO:0000256" key="2">
    <source>
        <dbReference type="SAM" id="Phobius"/>
    </source>
</evidence>
<dbReference type="InterPro" id="IPR037185">
    <property type="entry name" value="EmrE-like"/>
</dbReference>
<dbReference type="AlphaFoldDB" id="A0AAV4FGW5"/>
<keyword evidence="2 3" id="KW-0812">Transmembrane</keyword>
<dbReference type="PANTHER" id="PTHR31965:SF1">
    <property type="entry name" value="TRANSMEMBRANE PROTEIN 42"/>
    <property type="match status" value="1"/>
</dbReference>
<evidence type="ECO:0000313" key="4">
    <source>
        <dbReference type="Proteomes" id="UP000762676"/>
    </source>
</evidence>
<proteinExistence type="predicted"/>
<evidence type="ECO:0000256" key="1">
    <source>
        <dbReference type="SAM" id="MobiDB-lite"/>
    </source>
</evidence>
<feature type="compositionally biased region" description="Low complexity" evidence="1">
    <location>
        <begin position="143"/>
        <end position="154"/>
    </location>
</feature>
<reference evidence="3 4" key="1">
    <citation type="journal article" date="2021" name="Elife">
        <title>Chloroplast acquisition without the gene transfer in kleptoplastic sea slugs, Plakobranchus ocellatus.</title>
        <authorList>
            <person name="Maeda T."/>
            <person name="Takahashi S."/>
            <person name="Yoshida T."/>
            <person name="Shimamura S."/>
            <person name="Takaki Y."/>
            <person name="Nagai Y."/>
            <person name="Toyoda A."/>
            <person name="Suzuki Y."/>
            <person name="Arimoto A."/>
            <person name="Ishii H."/>
            <person name="Satoh N."/>
            <person name="Nishiyama T."/>
            <person name="Hasebe M."/>
            <person name="Maruyama T."/>
            <person name="Minagawa J."/>
            <person name="Obokata J."/>
            <person name="Shigenobu S."/>
        </authorList>
    </citation>
    <scope>NUCLEOTIDE SEQUENCE [LARGE SCALE GENOMIC DNA]</scope>
</reference>
<dbReference type="PANTHER" id="PTHR31965">
    <property type="entry name" value="TRANSMEMBRANE PROTEIN 42"/>
    <property type="match status" value="1"/>
</dbReference>
<feature type="region of interest" description="Disordered" evidence="1">
    <location>
        <begin position="143"/>
        <end position="168"/>
    </location>
</feature>
<dbReference type="Proteomes" id="UP000762676">
    <property type="component" value="Unassembled WGS sequence"/>
</dbReference>
<feature type="compositionally biased region" description="Basic and acidic residues" evidence="1">
    <location>
        <begin position="159"/>
        <end position="168"/>
    </location>
</feature>
<dbReference type="InterPro" id="IPR039632">
    <property type="entry name" value="TMEM42"/>
</dbReference>
<dbReference type="SUPFAM" id="SSF103481">
    <property type="entry name" value="Multidrug resistance efflux transporter EmrE"/>
    <property type="match status" value="1"/>
</dbReference>
<protein>
    <submittedName>
        <fullName evidence="3">Transmembrane protein 42</fullName>
    </submittedName>
</protein>
<comment type="caution">
    <text evidence="3">The sequence shown here is derived from an EMBL/GenBank/DDBJ whole genome shotgun (WGS) entry which is preliminary data.</text>
</comment>
<name>A0AAV4FGW5_9GAST</name>
<keyword evidence="2" id="KW-1133">Transmembrane helix</keyword>
<organism evidence="3 4">
    <name type="scientific">Elysia marginata</name>
    <dbReference type="NCBI Taxonomy" id="1093978"/>
    <lineage>
        <taxon>Eukaryota</taxon>
        <taxon>Metazoa</taxon>
        <taxon>Spiralia</taxon>
        <taxon>Lophotrochozoa</taxon>
        <taxon>Mollusca</taxon>
        <taxon>Gastropoda</taxon>
        <taxon>Heterobranchia</taxon>
        <taxon>Euthyneura</taxon>
        <taxon>Panpulmonata</taxon>
        <taxon>Sacoglossa</taxon>
        <taxon>Placobranchoidea</taxon>
        <taxon>Plakobranchidae</taxon>
        <taxon>Elysia</taxon>
    </lineage>
</organism>
<dbReference type="Gene3D" id="1.10.3730.20">
    <property type="match status" value="1"/>
</dbReference>
<sequence length="168" mass="17896">MMMRVKGPLCAIQAGCCAALASVSAKTATSYDAAGGIAKGLIDIVSMLSALDLSQYTEEGTVCVRLLGVAGIFLFNALMWVLFTKSMHLCSSTLEASAFNTSSNFLFTAVIGKLLFSEHLSWQWFLGSALMVLGLVILHHGSSQTTDQGTGDTQPHSLIRKDVKSKES</sequence>
<feature type="transmembrane region" description="Helical" evidence="2">
    <location>
        <begin position="122"/>
        <end position="138"/>
    </location>
</feature>